<dbReference type="Proteomes" id="UP000007796">
    <property type="component" value="Unassembled WGS sequence"/>
</dbReference>
<dbReference type="InterPro" id="IPR016024">
    <property type="entry name" value="ARM-type_fold"/>
</dbReference>
<organism evidence="12">
    <name type="scientific">Grosmannia clavigera (strain kw1407 / UAMH 11150)</name>
    <name type="common">Blue stain fungus</name>
    <name type="synonym">Graphiocladiella clavigera</name>
    <dbReference type="NCBI Taxonomy" id="655863"/>
    <lineage>
        <taxon>Eukaryota</taxon>
        <taxon>Fungi</taxon>
        <taxon>Dikarya</taxon>
        <taxon>Ascomycota</taxon>
        <taxon>Pezizomycotina</taxon>
        <taxon>Sordariomycetes</taxon>
        <taxon>Sordariomycetidae</taxon>
        <taxon>Ophiostomatales</taxon>
        <taxon>Ophiostomataceae</taxon>
        <taxon>Leptographium</taxon>
    </lineage>
</organism>
<evidence type="ECO:0000259" key="7">
    <source>
        <dbReference type="Pfam" id="PF22786"/>
    </source>
</evidence>
<dbReference type="InterPro" id="IPR052087">
    <property type="entry name" value="RRP12"/>
</dbReference>
<evidence type="ECO:0000313" key="11">
    <source>
        <dbReference type="EMBL" id="EFX06489.1"/>
    </source>
</evidence>
<dbReference type="Pfam" id="PF26153">
    <property type="entry name" value="LEA-2L_5"/>
    <property type="match status" value="1"/>
</dbReference>
<feature type="compositionally biased region" description="Basic and acidic residues" evidence="4">
    <location>
        <begin position="2014"/>
        <end position="2029"/>
    </location>
</feature>
<feature type="region of interest" description="Disordered" evidence="4">
    <location>
        <begin position="1"/>
        <end position="69"/>
    </location>
</feature>
<evidence type="ECO:0000256" key="4">
    <source>
        <dbReference type="SAM" id="MobiDB-lite"/>
    </source>
</evidence>
<dbReference type="Pfam" id="PF26150">
    <property type="entry name" value="LEA-2_4"/>
    <property type="match status" value="1"/>
</dbReference>
<keyword evidence="5" id="KW-1133">Transmembrane helix</keyword>
<feature type="compositionally biased region" description="Polar residues" evidence="4">
    <location>
        <begin position="10"/>
        <end position="21"/>
    </location>
</feature>
<dbReference type="InterPro" id="IPR057860">
    <property type="entry name" value="HEAT_RRP12_N"/>
</dbReference>
<dbReference type="eggNOG" id="KOG1248">
    <property type="taxonomic scope" value="Eukaryota"/>
</dbReference>
<feature type="domain" description="Tag1-like fourth Ig-like" evidence="9">
    <location>
        <begin position="569"/>
        <end position="681"/>
    </location>
</feature>
<feature type="transmembrane region" description="Helical" evidence="5">
    <location>
        <begin position="74"/>
        <end position="97"/>
    </location>
</feature>
<dbReference type="InterPro" id="IPR012978">
    <property type="entry name" value="HEAT_RRP12"/>
</dbReference>
<accession>F0X7X6</accession>
<feature type="region of interest" description="Disordered" evidence="4">
    <location>
        <begin position="1820"/>
        <end position="2091"/>
    </location>
</feature>
<dbReference type="STRING" id="655863.F0X7X6"/>
<evidence type="ECO:0000256" key="1">
    <source>
        <dbReference type="ARBA" id="ARBA00004123"/>
    </source>
</evidence>
<evidence type="ECO:0000313" key="12">
    <source>
        <dbReference type="Proteomes" id="UP000007796"/>
    </source>
</evidence>
<feature type="compositionally biased region" description="Acidic residues" evidence="4">
    <location>
        <begin position="1996"/>
        <end position="2005"/>
    </location>
</feature>
<gene>
    <name evidence="11" type="ORF">CMQ_6810</name>
</gene>
<comment type="subcellular location">
    <subcellularLocation>
        <location evidence="1">Nucleus</location>
    </subcellularLocation>
</comment>
<dbReference type="Pfam" id="PF25772">
    <property type="entry name" value="HEAT_RRP12_N"/>
    <property type="match status" value="1"/>
</dbReference>
<proteinExistence type="inferred from homology"/>
<keyword evidence="12" id="KW-1185">Reference proteome</keyword>
<evidence type="ECO:0000256" key="2">
    <source>
        <dbReference type="ARBA" id="ARBA00007690"/>
    </source>
</evidence>
<keyword evidence="5" id="KW-0472">Membrane</keyword>
<dbReference type="Pfam" id="PF22786">
    <property type="entry name" value="Tag1_C"/>
    <property type="match status" value="1"/>
</dbReference>
<feature type="compositionally biased region" description="Gly residues" evidence="4">
    <location>
        <begin position="2031"/>
        <end position="2051"/>
    </location>
</feature>
<keyword evidence="3" id="KW-0539">Nucleus</keyword>
<dbReference type="OrthoDB" id="2192888at2759"/>
<dbReference type="InterPro" id="IPR055011">
    <property type="entry name" value="Tag1_C"/>
</dbReference>
<feature type="domain" description="RRP12 HEAT" evidence="6">
    <location>
        <begin position="1158"/>
        <end position="1450"/>
    </location>
</feature>
<dbReference type="PANTHER" id="PTHR48287">
    <property type="entry name" value="ARM REPEAT SUPERFAMILY PROTEIN"/>
    <property type="match status" value="1"/>
</dbReference>
<dbReference type="Pfam" id="PF26174">
    <property type="entry name" value="LEA-2_1"/>
    <property type="match status" value="1"/>
</dbReference>
<evidence type="ECO:0000259" key="9">
    <source>
        <dbReference type="Pfam" id="PF26150"/>
    </source>
</evidence>
<dbReference type="RefSeq" id="XP_014175971.1">
    <property type="nucleotide sequence ID" value="XM_014320496.1"/>
</dbReference>
<dbReference type="InterPro" id="IPR011989">
    <property type="entry name" value="ARM-like"/>
</dbReference>
<dbReference type="GeneID" id="25980285"/>
<dbReference type="InterPro" id="IPR059066">
    <property type="entry name" value="Ig_Tag1-like_5th"/>
</dbReference>
<evidence type="ECO:0000259" key="8">
    <source>
        <dbReference type="Pfam" id="PF25772"/>
    </source>
</evidence>
<dbReference type="EMBL" id="GL629729">
    <property type="protein sequence ID" value="EFX06489.1"/>
    <property type="molecule type" value="Genomic_DNA"/>
</dbReference>
<keyword evidence="5" id="KW-0812">Transmembrane</keyword>
<feature type="domain" description="Tag1 C-terminal" evidence="7">
    <location>
        <begin position="464"/>
        <end position="557"/>
    </location>
</feature>
<dbReference type="FunCoup" id="F0X7X6">
    <property type="interactions" value="872"/>
</dbReference>
<evidence type="ECO:0000259" key="10">
    <source>
        <dbReference type="Pfam" id="PF26153"/>
    </source>
</evidence>
<feature type="compositionally biased region" description="Basic residues" evidence="4">
    <location>
        <begin position="1922"/>
        <end position="1932"/>
    </location>
</feature>
<reference evidence="11 12" key="1">
    <citation type="journal article" date="2011" name="Proc. Natl. Acad. Sci. U.S.A.">
        <title>Genome and transcriptome analyses of the mountain pine beetle-fungal symbiont Grosmannia clavigera, a lodgepole pine pathogen.</title>
        <authorList>
            <person name="DiGuistini S."/>
            <person name="Wang Y."/>
            <person name="Liao N.Y."/>
            <person name="Taylor G."/>
            <person name="Tanguay P."/>
            <person name="Feau N."/>
            <person name="Henrissat B."/>
            <person name="Chan S.K."/>
            <person name="Hesse-Orce U."/>
            <person name="Alamouti S.M."/>
            <person name="Tsui C.K.M."/>
            <person name="Docking R.T."/>
            <person name="Levasseur A."/>
            <person name="Haridas S."/>
            <person name="Robertson G."/>
            <person name="Birol I."/>
            <person name="Holt R.A."/>
            <person name="Marra M.A."/>
            <person name="Hamelin R.C."/>
            <person name="Hirst M."/>
            <person name="Jones S.J.M."/>
            <person name="Bohlmann J."/>
            <person name="Breuil C."/>
        </authorList>
    </citation>
    <scope>NUCLEOTIDE SEQUENCE [LARGE SCALE GENOMIC DNA]</scope>
    <source>
        <strain evidence="12">kw1407 / UAMH 11150</strain>
    </source>
</reference>
<dbReference type="SUPFAM" id="SSF48371">
    <property type="entry name" value="ARM repeat"/>
    <property type="match status" value="1"/>
</dbReference>
<dbReference type="Gene3D" id="1.25.10.10">
    <property type="entry name" value="Leucine-rich Repeat Variant"/>
    <property type="match status" value="1"/>
</dbReference>
<dbReference type="PANTHER" id="PTHR48287:SF1">
    <property type="entry name" value="ARM REPEAT SUPERFAMILY PROTEIN"/>
    <property type="match status" value="1"/>
</dbReference>
<evidence type="ECO:0000256" key="3">
    <source>
        <dbReference type="ARBA" id="ARBA00023242"/>
    </source>
</evidence>
<feature type="domain" description="RRP12 N-terminal HEAT" evidence="8">
    <location>
        <begin position="830"/>
        <end position="1045"/>
    </location>
</feature>
<dbReference type="InParanoid" id="F0X7X6"/>
<feature type="domain" description="Tag1-like fifth Ig-like" evidence="10">
    <location>
        <begin position="714"/>
        <end position="805"/>
    </location>
</feature>
<dbReference type="InterPro" id="IPR059065">
    <property type="entry name" value="Ig_Tag1-like_4th"/>
</dbReference>
<comment type="similarity">
    <text evidence="2">Belongs to the RRP12 family.</text>
</comment>
<name>F0X7X6_GROCL</name>
<evidence type="ECO:0000256" key="5">
    <source>
        <dbReference type="SAM" id="Phobius"/>
    </source>
</evidence>
<feature type="compositionally biased region" description="Acidic residues" evidence="4">
    <location>
        <begin position="1865"/>
        <end position="1881"/>
    </location>
</feature>
<sequence length="2091" mass="226089">MADSEERSPLLSSTEAGPSSRRNTHTAEETTPLLVKKRDEPAQPHGGSSASSSLSRLIDGSKPGRAGKQKSKRWPTLIAILLLGLSSAGILLFAYVVPAAVEEYAKQGLVVEPTNLSLESITVDGVRARIQANFRLDGSKVENVHVRRIGRAATWAVGKLGTENMTVNVFLPEYGNVLLGSAEIPPLVVSLVDGHTTAIDFVADLAPGDANGIRSIANEWLEGRLGSLRVQGKADIKLKSGAIPLGTHSVSESLVFEADDLPAIPQYSIDRVIFEEVDTPDNSSKAMGAEVLISAFNEFPVQLNIPSLGFEILVPDCNPLDPYILVADAVTEPVEVRPRSLVVVEVNGTVQELPESLTARCPDSTSSPLDLLLKHYMSGDEATVFVRGKSQHLDGTPDWISDILSSVTVPVPFPGRSFDNIIRNFSLTDVHFSLPDPMADPDDPDSNPTVSGTILAVAGLPSEMNFAINVTKVRADADVIYHNKKLGELHLSKWQAANSTMTKATADHEAMLTIQSHIKKAPLIVTDGDVLTEIIQKLFFDGAEVNLDINALVDIPIPIGNPDELDLQVGSIRILDTTPISITLGALVNITNPTDYTAHIPYISIHILNNNTVIGTSIAKDIDIRKGKNTNIAVTAIWNPSMSGKYGLQVGRDLLSQYISGFNTSVTIKTYHDSIPFQPALGIALSKFNFTLPTPRLRLPGPDHGNGDGDQDDQTKKHSFIRTATFHIFSSRASFGLVSPLEENTLYIETVHATAFYNHTELVGTIDSDATFAVPPGLSETPKLPVEWSPDSVGFDKVRKALGVSWANLSKMAETSLEERLAKIRSPNLESQKQTAIVLHAVESTLKEQKAEATPTAYFAALLALLSQAVGEDSSKKNLDTSIIYLLDLVTPSAPHALLRAKFTQILSSLAPVFTLPNADAPLIRPSIGCLESLLLAQDSAAWELSAAQISPRRAVAGLLTLSVDPRPKVRKRALEALRKVLDSPPPGPTLDHPASAMCAETAMASLKELADRVRQGKKDKNSDKNAAKGLHDPDLIHALQLVRSIAGSTGGWPGKKIEQLCELLLSIARTGNDHMSVAVLEVFEMIFQGMTDEIATSKLTRLLEIIGELKPAPNDTQLLPPWIAILSRGYDVSAQVEPEETFYRLPELFAMVTPYLESPSANIRVSAAECLVSFLVNCVPKQVVVEPSVYDEKVLAKLAAIGGELLTVRYQAAAEEVFGVLGAMFDALRWRAEPYLLDITKTIGDLRGSDAFVLKKEADKLLGMAIRAMGPGTVLQVLPHNLTRASSQHPGRAWLLPLFRDFTTNTKLEDFKTIFVPLSTVLYQTVLDNGDAEKTTEVKIFETIVQQIWSILPGYCDLPLDAKTAFDSDFAQLLANLLYQQVGLRLDVCRALKGLIESNQAIAAVDEDEEEDMYLQSRVSRAEARANLEHLGTFASQYLAVLFNVYGQTLAQSRGPILQTINAFLSITPMADLVRSFDEVCKLLAAELQVTAATGANAEKQQPKGAAAQVPSISLTLMDLVITMSLHLPRESYAALFEIATLALAKDDDAPLQKKAYKLIPRLADSAVGRVALAERHEALQTLMLSSADKVTAPARRERLAALAALVPLLPDEALHFIPATLSEVVISCKEHNERAREAAFDILVTMGRRMVAANGARIDNSKVPNMPADAPAVAASLEEFFTMVSAGLAGSTPHMISASITAITRVLYEFHAMLDRPSLEDLVQTVDLFLTSNNREIVSSVLGFVKVCVISLPVDMISVRLPTLIPNLMVWSHEHKGHFRSKVKHILDRMVRRFGFDIVYNNCPEQDRKLITNIRKTKERNKRKKKEAKEAGIAAGDDSSDDEADAREGGQFESGFDQALYSSDDDEDDDDNENGDGDDGQARKKRGSKGGNAYIIEEEGEPLDLLDRKAMASISSTRPVKLRKPNKGKARFNADGKLVLDGASGSDGMDVDQEEGDGGSSGVNAYMAAMTGKDVPKRGFRGKLKWSNKKGQGDGDDDDDGMTDADAAGIKSKLDKSPGGRRGDRQSFRGGGGGRGRGGSQRGGGGGGDRGGERGGRSGRGSFGRRGLGEDKRRSSGGGGVGKSWPKKR</sequence>
<dbReference type="HOGENOM" id="CLU_232514_0_0_1"/>
<dbReference type="GO" id="GO:0005634">
    <property type="term" value="C:nucleus"/>
    <property type="evidence" value="ECO:0007669"/>
    <property type="project" value="UniProtKB-SubCell"/>
</dbReference>
<protein>
    <submittedName>
        <fullName evidence="11">Pre-rRNA processing protein</fullName>
    </submittedName>
</protein>
<dbReference type="Pfam" id="PF08161">
    <property type="entry name" value="RRP12_HEAT"/>
    <property type="match status" value="1"/>
</dbReference>
<feature type="compositionally biased region" description="Basic residues" evidence="4">
    <location>
        <begin position="1980"/>
        <end position="1990"/>
    </location>
</feature>
<evidence type="ECO:0000259" key="6">
    <source>
        <dbReference type="Pfam" id="PF08161"/>
    </source>
</evidence>